<feature type="domain" description="Htaa" evidence="4">
    <location>
        <begin position="989"/>
        <end position="1138"/>
    </location>
</feature>
<keyword evidence="3" id="KW-0732">Signal</keyword>
<dbReference type="InterPro" id="IPR007331">
    <property type="entry name" value="Htaa"/>
</dbReference>
<protein>
    <submittedName>
        <fullName evidence="6">Ig-like domain (Group 3)</fullName>
    </submittedName>
</protein>
<evidence type="ECO:0000256" key="3">
    <source>
        <dbReference type="SAM" id="SignalP"/>
    </source>
</evidence>
<evidence type="ECO:0000256" key="1">
    <source>
        <dbReference type="SAM" id="MobiDB-lite"/>
    </source>
</evidence>
<dbReference type="SUPFAM" id="SSF49319">
    <property type="entry name" value="Actinoxanthin-like"/>
    <property type="match status" value="2"/>
</dbReference>
<dbReference type="Proteomes" id="UP000181956">
    <property type="component" value="Chromosome I"/>
</dbReference>
<dbReference type="Gene3D" id="2.60.40.230">
    <property type="entry name" value="Neocarzinostatin-like"/>
    <property type="match status" value="3"/>
</dbReference>
<feature type="signal peptide" evidence="3">
    <location>
        <begin position="1"/>
        <end position="32"/>
    </location>
</feature>
<dbReference type="InterPro" id="IPR032109">
    <property type="entry name" value="Big_3_5"/>
</dbReference>
<feature type="domain" description="Htaa" evidence="4">
    <location>
        <begin position="706"/>
        <end position="854"/>
    </location>
</feature>
<feature type="chain" id="PRO_5009255883" evidence="3">
    <location>
        <begin position="33"/>
        <end position="1503"/>
    </location>
</feature>
<dbReference type="Pfam" id="PF04213">
    <property type="entry name" value="HtaA"/>
    <property type="match status" value="3"/>
</dbReference>
<evidence type="ECO:0000256" key="2">
    <source>
        <dbReference type="SAM" id="Phobius"/>
    </source>
</evidence>
<keyword evidence="2" id="KW-0472">Membrane</keyword>
<evidence type="ECO:0000259" key="5">
    <source>
        <dbReference type="Pfam" id="PF16640"/>
    </source>
</evidence>
<feature type="domain" description="Htaa" evidence="4">
    <location>
        <begin position="1273"/>
        <end position="1431"/>
    </location>
</feature>
<dbReference type="EMBL" id="LT629742">
    <property type="protein sequence ID" value="SDS02505.1"/>
    <property type="molecule type" value="Genomic_DNA"/>
</dbReference>
<proteinExistence type="predicted"/>
<name>A0A1H1NUR7_9MICO</name>
<evidence type="ECO:0000259" key="4">
    <source>
        <dbReference type="Pfam" id="PF04213"/>
    </source>
</evidence>
<accession>A0A1H1NUR7</accession>
<dbReference type="GO" id="GO:0005975">
    <property type="term" value="P:carbohydrate metabolic process"/>
    <property type="evidence" value="ECO:0007669"/>
    <property type="project" value="UniProtKB-ARBA"/>
</dbReference>
<dbReference type="RefSeq" id="WP_083362827.1">
    <property type="nucleotide sequence ID" value="NZ_LT629742.1"/>
</dbReference>
<sequence>MKTLQQHRARPQRWLATLTIAVLALGAPLATAAPAFADTALPAVEQVLPEQTPAEQPPAAATPADESRAEEAPAEEAPESWDAVQNAPVSTLSAEAPAPAPAVAATPVVTLSEAPHDGGAVVVRGTGFAAATPGVYLGVGIAGSDGFYSPGLVASETVWISIENIAGSSDAGKTAPMNSDGSFEVTVTVPAVSDAVPSYAVYTSKAHGQGFMDKSQNTATVVSYAAAPPAVVAPVLTLSKSTGLLAEGETVTVTGTGYDPAVPMYLIVCSDVPVEDVNFTFASKCTTGAKLIKPNPSASPNQVKLEEDGSFTTEFLVTDKGASGTAVYTVADHTAMQNRTQDVKVAVSFAPPVPQGPVLTLSKSTGLLAEGETVTVTGTGYDPAVPMYLIVCSDVPVEDVNFTFASKCTTGAKLIKPNPSASPNQVKLEEDGSFTTEFLVTDKGASGTAVYTVADHTAMQNRTQDVKVAVSFAPKVVGPAVTASVASASASSGLSVRLVGSDFGVTKSVYAAIIEKGTESSVTADSGFAVMEYWPEAVVGGVFDKKLVAPTAVLDRSKQYEVLVWRQHSLPNADTIYARADVTPTSGQWDALFPAPQPGAEATTTTLSVDKTAVVEGATVTATAVIAPVTASGTVSFLNGSTVVAKDVAVTGGTATASLKLAKIGTASLTAVFTPAKNALFLTSTSAAVSVAVAAKPVTPPAAQTGELSWGIYGAFRDYITGPIAKGEVALSDGASASGSGYLFAQTGGTVDLQAGKGAADYSGAVRFTGHHGALDVTIGSPTLRLDSKTTATLRVVVNGTRVDFATVNLAAAGTSTDKDKTLFVDAPVTLSEAGAVAFLGNYPAGTVIDPITVAFSTGATEPVETVGTRTALSVDKDTVVVGGSVKLSATVTPASAQGSVIFAANGSQLGAAVRVADGQASADAVLRTVGSIALTARFVPDAGFGASSSAASTVKVTSSVLPPVKPPVITPPTTPVVPPVVAPTVQGGSLSWGLGSVFRNYITGPIAKGSISVGSGATSSGGVFQFGQSGGSFDQGSGTGTADYAGSVRFTGHGGILDLTFANPTLSVTSATSALLSLSVNGGRVDFATVNLGSAARSSLNGATVFSGAPVTLTAAGASAFQGYYSAGEVLDPMTVTIGAAAAAPSGTTGTIATASVNTPAQGAVPASPPATTGITLTPEVLGSIAAGGQISFEADGFQPNETGIRVVIYSTPTVLAENLTADANGVVRWSGTLPATLTGEHTLTVQGSISKGVVITIPERAVVGFCPVEGATLDWGFKQSFLAYISSGIANGGWELAGGTTEADGLFHWADGTGSIDQKSGAGLVSYLGSIRFTGHDGALDTTVANPRIELVSETEGYLVLDVTGTTQQGEPIDGQALRFGQLTLGAGSLEVTEAGITGTDIEAVLTDAGAAAFGTYPAGDALDPISFTLPTADCAVVAAEAESSEAGPSDKTVTAISADVAEQGVSWIVWVLAAVLAAALAVIVVLLAKRRRAGADASAE</sequence>
<feature type="transmembrane region" description="Helical" evidence="2">
    <location>
        <begin position="1470"/>
        <end position="1491"/>
    </location>
</feature>
<feature type="domain" description="Bacterial Ig-like" evidence="5">
    <location>
        <begin position="875"/>
        <end position="958"/>
    </location>
</feature>
<organism evidence="6 7">
    <name type="scientific">Microterricola viridarii</name>
    <dbReference type="NCBI Taxonomy" id="412690"/>
    <lineage>
        <taxon>Bacteria</taxon>
        <taxon>Bacillati</taxon>
        <taxon>Actinomycetota</taxon>
        <taxon>Actinomycetes</taxon>
        <taxon>Micrococcales</taxon>
        <taxon>Microbacteriaceae</taxon>
        <taxon>Microterricola</taxon>
    </lineage>
</organism>
<feature type="region of interest" description="Disordered" evidence="1">
    <location>
        <begin position="50"/>
        <end position="95"/>
    </location>
</feature>
<reference evidence="7" key="1">
    <citation type="submission" date="2016-10" db="EMBL/GenBank/DDBJ databases">
        <authorList>
            <person name="Varghese N."/>
            <person name="Submissions S."/>
        </authorList>
    </citation>
    <scope>NUCLEOTIDE SEQUENCE [LARGE SCALE GENOMIC DNA]</scope>
    <source>
        <strain evidence="7">DSM 21772</strain>
    </source>
</reference>
<gene>
    <name evidence="6" type="ORF">SAMN04489834_0718</name>
</gene>
<dbReference type="Gene3D" id="2.60.40.10">
    <property type="entry name" value="Immunoglobulins"/>
    <property type="match status" value="2"/>
</dbReference>
<dbReference type="Pfam" id="PF16640">
    <property type="entry name" value="Big_3_5"/>
    <property type="match status" value="1"/>
</dbReference>
<dbReference type="InterPro" id="IPR013783">
    <property type="entry name" value="Ig-like_fold"/>
</dbReference>
<feature type="compositionally biased region" description="Low complexity" evidence="1">
    <location>
        <begin position="50"/>
        <end position="64"/>
    </location>
</feature>
<dbReference type="STRING" id="412690.SAMN04489834_0718"/>
<evidence type="ECO:0000313" key="6">
    <source>
        <dbReference type="EMBL" id="SDS02505.1"/>
    </source>
</evidence>
<keyword evidence="2" id="KW-1133">Transmembrane helix</keyword>
<evidence type="ECO:0000313" key="7">
    <source>
        <dbReference type="Proteomes" id="UP000181956"/>
    </source>
</evidence>
<dbReference type="InterPro" id="IPR027273">
    <property type="entry name" value="Neocarzinostatin-like"/>
</dbReference>
<keyword evidence="2" id="KW-0812">Transmembrane</keyword>
<keyword evidence="7" id="KW-1185">Reference proteome</keyword>
<dbReference type="OrthoDB" id="7210788at2"/>